<dbReference type="InterPro" id="IPR023366">
    <property type="entry name" value="ATP_synth_asu-like_sf"/>
</dbReference>
<keyword evidence="3" id="KW-0813">Transport</keyword>
<evidence type="ECO:0000256" key="7">
    <source>
        <dbReference type="ARBA" id="ARBA00023065"/>
    </source>
</evidence>
<keyword evidence="5" id="KW-0375">Hydrogen ion transport</keyword>
<evidence type="ECO:0000259" key="14">
    <source>
        <dbReference type="Pfam" id="PF02874"/>
    </source>
</evidence>
<evidence type="ECO:0000259" key="13">
    <source>
        <dbReference type="Pfam" id="PF00306"/>
    </source>
</evidence>
<dbReference type="CDD" id="cd18113">
    <property type="entry name" value="ATP-synt_F1_alpha_C"/>
    <property type="match status" value="1"/>
</dbReference>
<dbReference type="InterPro" id="IPR004100">
    <property type="entry name" value="ATPase_F1/V1/A1_a/bsu_N"/>
</dbReference>
<feature type="domain" description="ATPase F1/V1/A1 complex alpha/beta subunit N-terminal" evidence="14">
    <location>
        <begin position="38"/>
        <end position="104"/>
    </location>
</feature>
<keyword evidence="4" id="KW-0547">Nucleotide-binding</keyword>
<feature type="domain" description="ATP synthase alpha subunit C-terminal" evidence="13">
    <location>
        <begin position="384"/>
        <end position="507"/>
    </location>
</feature>
<evidence type="ECO:0000256" key="3">
    <source>
        <dbReference type="ARBA" id="ARBA00022448"/>
    </source>
</evidence>
<dbReference type="Gene3D" id="1.20.150.20">
    <property type="entry name" value="ATP synthase alpha/beta chain, C-terminal domain"/>
    <property type="match status" value="1"/>
</dbReference>
<dbReference type="PANTHER" id="PTHR48082:SF2">
    <property type="entry name" value="ATP SYNTHASE SUBUNIT ALPHA, MITOCHONDRIAL"/>
    <property type="match status" value="1"/>
</dbReference>
<evidence type="ECO:0000259" key="12">
    <source>
        <dbReference type="Pfam" id="PF00006"/>
    </source>
</evidence>
<evidence type="ECO:0000256" key="11">
    <source>
        <dbReference type="SAM" id="MobiDB-lite"/>
    </source>
</evidence>
<evidence type="ECO:0000256" key="10">
    <source>
        <dbReference type="ARBA" id="ARBA00023310"/>
    </source>
</evidence>
<dbReference type="PANTHER" id="PTHR48082">
    <property type="entry name" value="ATP SYNTHASE SUBUNIT ALPHA, MITOCHONDRIAL"/>
    <property type="match status" value="1"/>
</dbReference>
<keyword evidence="10" id="KW-0066">ATP synthesis</keyword>
<dbReference type="GO" id="GO:0043531">
    <property type="term" value="F:ADP binding"/>
    <property type="evidence" value="ECO:0007669"/>
    <property type="project" value="TreeGrafter"/>
</dbReference>
<gene>
    <name evidence="15" type="primary">atpA</name>
    <name evidence="15" type="ORF">SCFA_30027</name>
</gene>
<reference evidence="15" key="1">
    <citation type="submission" date="2019-03" db="EMBL/GenBank/DDBJ databases">
        <authorList>
            <person name="Hao L."/>
        </authorList>
    </citation>
    <scope>NUCLEOTIDE SEQUENCE</scope>
</reference>
<evidence type="ECO:0000256" key="4">
    <source>
        <dbReference type="ARBA" id="ARBA00022741"/>
    </source>
</evidence>
<dbReference type="NCBIfam" id="TIGR03324">
    <property type="entry name" value="alt_F1F0_F1_al"/>
    <property type="match status" value="1"/>
</dbReference>
<dbReference type="NCBIfam" id="NF009884">
    <property type="entry name" value="PRK13343.1"/>
    <property type="match status" value="1"/>
</dbReference>
<feature type="compositionally biased region" description="Basic and acidic residues" evidence="11">
    <location>
        <begin position="511"/>
        <end position="529"/>
    </location>
</feature>
<accession>A0A485LZF1</accession>
<evidence type="ECO:0000256" key="1">
    <source>
        <dbReference type="ARBA" id="ARBA00004370"/>
    </source>
</evidence>
<dbReference type="CDD" id="cd01132">
    <property type="entry name" value="F1-ATPase_alpha_CD"/>
    <property type="match status" value="1"/>
</dbReference>
<dbReference type="Gene3D" id="2.40.30.20">
    <property type="match status" value="1"/>
</dbReference>
<evidence type="ECO:0000256" key="5">
    <source>
        <dbReference type="ARBA" id="ARBA00022781"/>
    </source>
</evidence>
<evidence type="ECO:0000256" key="2">
    <source>
        <dbReference type="ARBA" id="ARBA00008936"/>
    </source>
</evidence>
<name>A0A485LZF1_9ZZZZ</name>
<dbReference type="FunFam" id="3.40.50.300:FF:000002">
    <property type="entry name" value="ATP synthase subunit alpha"/>
    <property type="match status" value="1"/>
</dbReference>
<proteinExistence type="inferred from homology"/>
<dbReference type="InterPro" id="IPR020003">
    <property type="entry name" value="ATPase_a/bsu_AS"/>
</dbReference>
<evidence type="ECO:0000256" key="8">
    <source>
        <dbReference type="ARBA" id="ARBA00023136"/>
    </source>
</evidence>
<dbReference type="InterPro" id="IPR005294">
    <property type="entry name" value="ATP_synth_F1_asu"/>
</dbReference>
<dbReference type="PROSITE" id="PS00152">
    <property type="entry name" value="ATPASE_ALPHA_BETA"/>
    <property type="match status" value="1"/>
</dbReference>
<dbReference type="Pfam" id="PF02874">
    <property type="entry name" value="ATP-synt_ab_N"/>
    <property type="match status" value="1"/>
</dbReference>
<dbReference type="SUPFAM" id="SSF52540">
    <property type="entry name" value="P-loop containing nucleoside triphosphate hydrolases"/>
    <property type="match status" value="1"/>
</dbReference>
<dbReference type="HAMAP" id="MF_01346">
    <property type="entry name" value="ATP_synth_alpha_bact"/>
    <property type="match status" value="1"/>
</dbReference>
<feature type="region of interest" description="Disordered" evidence="11">
    <location>
        <begin position="510"/>
        <end position="529"/>
    </location>
</feature>
<keyword evidence="9" id="KW-0139">CF(1)</keyword>
<protein>
    <submittedName>
        <fullName evidence="15">ATP synthase subunit alpha 2</fullName>
    </submittedName>
</protein>
<dbReference type="InterPro" id="IPR036121">
    <property type="entry name" value="ATPase_F1/V1/A1_a/bsu_N_sf"/>
</dbReference>
<keyword evidence="6" id="KW-0067">ATP-binding</keyword>
<dbReference type="EMBL" id="CAADRM010000092">
    <property type="protein sequence ID" value="VFU14491.1"/>
    <property type="molecule type" value="Genomic_DNA"/>
</dbReference>
<dbReference type="InterPro" id="IPR027417">
    <property type="entry name" value="P-loop_NTPase"/>
</dbReference>
<evidence type="ECO:0000256" key="9">
    <source>
        <dbReference type="ARBA" id="ARBA00023196"/>
    </source>
</evidence>
<dbReference type="GO" id="GO:0045259">
    <property type="term" value="C:proton-transporting ATP synthase complex"/>
    <property type="evidence" value="ECO:0007669"/>
    <property type="project" value="UniProtKB-KW"/>
</dbReference>
<dbReference type="Pfam" id="PF00006">
    <property type="entry name" value="ATP-synt_ab"/>
    <property type="match status" value="1"/>
</dbReference>
<dbReference type="Pfam" id="PF00306">
    <property type="entry name" value="ATP-synt_ab_C"/>
    <property type="match status" value="1"/>
</dbReference>
<dbReference type="AlphaFoldDB" id="A0A485LZF1"/>
<sequence>MSEDTAISDPAAEVMKSLQGTSSLTGEVLQHLHFRIRMRETGTLVHVEQGIARVTGLPGVHADELIIFPGGLRGIAFDIGVDEVGIVLLDESTGLMSGTEVHRTDRVLEIPVGESLIGRVLDPLCRPLDSLGPVQGTEHRWIERQAPDIMARLPVVEQLRTGIKVIDALIPIGKGQRELIVGDRQTGKTAIAVDTIINQKGRDVICIYCSVGKEISTVARVIADLRSRGAMEYSIVMAASGEDPPGLQYIAPYSATTVAEYFLDNGRDVLIIYDDLTRHARVYREISLLLKRPPGREAFPGDIFYIHSRLLERSAHLKDELGGGSLTALPIVETQAQNISAYIPTNLISITDGQLYLSPELFHRGQLPAVDVGRSVSRVGGKTQLKAYREVAGDLRLSYAQFEELETFSRIGTRLDEQTRKTLERGRKVREILKQPQYDTMTACEQIAVLAAMARGVFQDVPVDEVGAVEEAIRGAVRDLLPDVCEKIESDQSLNDKDWESLIRMARRLAQSREKGDRHAEHADPEEKA</sequence>
<comment type="similarity">
    <text evidence="2">Belongs to the ATPase alpha/beta chains family.</text>
</comment>
<keyword evidence="7" id="KW-0406">Ion transport</keyword>
<dbReference type="GO" id="GO:0005524">
    <property type="term" value="F:ATP binding"/>
    <property type="evidence" value="ECO:0007669"/>
    <property type="project" value="UniProtKB-KW"/>
</dbReference>
<dbReference type="InterPro" id="IPR033732">
    <property type="entry name" value="ATP_synth_F1_a_nt-bd_dom"/>
</dbReference>
<dbReference type="InterPro" id="IPR017710">
    <property type="entry name" value="Alt_ATP_synth_F1_asu"/>
</dbReference>
<organism evidence="15">
    <name type="scientific">anaerobic digester metagenome</name>
    <dbReference type="NCBI Taxonomy" id="1263854"/>
    <lineage>
        <taxon>unclassified sequences</taxon>
        <taxon>metagenomes</taxon>
        <taxon>ecological metagenomes</taxon>
    </lineage>
</organism>
<evidence type="ECO:0000313" key="15">
    <source>
        <dbReference type="EMBL" id="VFU14491.1"/>
    </source>
</evidence>
<comment type="subcellular location">
    <subcellularLocation>
        <location evidence="1">Membrane</location>
    </subcellularLocation>
</comment>
<evidence type="ECO:0000256" key="6">
    <source>
        <dbReference type="ARBA" id="ARBA00022840"/>
    </source>
</evidence>
<dbReference type="InterPro" id="IPR038376">
    <property type="entry name" value="ATP_synth_asu_C_sf"/>
</dbReference>
<dbReference type="InterPro" id="IPR000194">
    <property type="entry name" value="ATPase_F1/V1/A1_a/bsu_nucl-bd"/>
</dbReference>
<dbReference type="GO" id="GO:0046933">
    <property type="term" value="F:proton-transporting ATP synthase activity, rotational mechanism"/>
    <property type="evidence" value="ECO:0007669"/>
    <property type="project" value="InterPro"/>
</dbReference>
<dbReference type="SUPFAM" id="SSF47917">
    <property type="entry name" value="C-terminal domain of alpha and beta subunits of F1 ATP synthase"/>
    <property type="match status" value="1"/>
</dbReference>
<dbReference type="SUPFAM" id="SSF50615">
    <property type="entry name" value="N-terminal domain of alpha and beta subunits of F1 ATP synthase"/>
    <property type="match status" value="1"/>
</dbReference>
<keyword evidence="8" id="KW-0472">Membrane</keyword>
<dbReference type="InterPro" id="IPR000793">
    <property type="entry name" value="ATP_synth_asu_C"/>
</dbReference>
<dbReference type="Gene3D" id="3.40.50.300">
    <property type="entry name" value="P-loop containing nucleotide triphosphate hydrolases"/>
    <property type="match status" value="1"/>
</dbReference>
<dbReference type="CDD" id="cd18116">
    <property type="entry name" value="ATP-synt_F1_alpha_N"/>
    <property type="match status" value="1"/>
</dbReference>
<feature type="domain" description="ATPase F1/V1/A1 complex alpha/beta subunit nucleotide-binding" evidence="12">
    <location>
        <begin position="162"/>
        <end position="377"/>
    </location>
</feature>
<dbReference type="NCBIfam" id="TIGR00962">
    <property type="entry name" value="atpA"/>
    <property type="match status" value="1"/>
</dbReference>